<dbReference type="OrthoDB" id="5366606at2759"/>
<gene>
    <name evidence="1" type="ORF">JAAARDRAFT_38626</name>
</gene>
<evidence type="ECO:0000313" key="1">
    <source>
        <dbReference type="EMBL" id="KDQ54035.1"/>
    </source>
</evidence>
<name>A0A067PJM4_9AGAM</name>
<proteinExistence type="predicted"/>
<evidence type="ECO:0000313" key="2">
    <source>
        <dbReference type="Proteomes" id="UP000027265"/>
    </source>
</evidence>
<reference evidence="2" key="1">
    <citation type="journal article" date="2014" name="Proc. Natl. Acad. Sci. U.S.A.">
        <title>Extensive sampling of basidiomycete genomes demonstrates inadequacy of the white-rot/brown-rot paradigm for wood decay fungi.</title>
        <authorList>
            <person name="Riley R."/>
            <person name="Salamov A.A."/>
            <person name="Brown D.W."/>
            <person name="Nagy L.G."/>
            <person name="Floudas D."/>
            <person name="Held B.W."/>
            <person name="Levasseur A."/>
            <person name="Lombard V."/>
            <person name="Morin E."/>
            <person name="Otillar R."/>
            <person name="Lindquist E.A."/>
            <person name="Sun H."/>
            <person name="LaButti K.M."/>
            <person name="Schmutz J."/>
            <person name="Jabbour D."/>
            <person name="Luo H."/>
            <person name="Baker S.E."/>
            <person name="Pisabarro A.G."/>
            <person name="Walton J.D."/>
            <person name="Blanchette R.A."/>
            <person name="Henrissat B."/>
            <person name="Martin F."/>
            <person name="Cullen D."/>
            <person name="Hibbett D.S."/>
            <person name="Grigoriev I.V."/>
        </authorList>
    </citation>
    <scope>NUCLEOTIDE SEQUENCE [LARGE SCALE GENOMIC DNA]</scope>
    <source>
        <strain evidence="2">MUCL 33604</strain>
    </source>
</reference>
<dbReference type="HOGENOM" id="CLU_150802_0_0_1"/>
<organism evidence="1 2">
    <name type="scientific">Jaapia argillacea MUCL 33604</name>
    <dbReference type="NCBI Taxonomy" id="933084"/>
    <lineage>
        <taxon>Eukaryota</taxon>
        <taxon>Fungi</taxon>
        <taxon>Dikarya</taxon>
        <taxon>Basidiomycota</taxon>
        <taxon>Agaricomycotina</taxon>
        <taxon>Agaricomycetes</taxon>
        <taxon>Agaricomycetidae</taxon>
        <taxon>Jaapiales</taxon>
        <taxon>Jaapiaceae</taxon>
        <taxon>Jaapia</taxon>
    </lineage>
</organism>
<sequence>MIDLSLSLSRTTTMPPSEFSFRLQQGIAGGFAPPTPNAIYTVTASANKPSLFITSAVRPAGTPSLADAVPKSLAVDAGNTSALVDELHGILKELPTEQPPGSEDIYGLDTAIAWGSDDLEWMNGRPQGCGGGFSEVQPTGQQKEKFKRAVAIVEELVSKAS</sequence>
<dbReference type="AlphaFoldDB" id="A0A067PJM4"/>
<dbReference type="Proteomes" id="UP000027265">
    <property type="component" value="Unassembled WGS sequence"/>
</dbReference>
<dbReference type="InParanoid" id="A0A067PJM4"/>
<dbReference type="EMBL" id="KL197730">
    <property type="protein sequence ID" value="KDQ54035.1"/>
    <property type="molecule type" value="Genomic_DNA"/>
</dbReference>
<keyword evidence="2" id="KW-1185">Reference proteome</keyword>
<accession>A0A067PJM4</accession>
<protein>
    <submittedName>
        <fullName evidence="1">Uncharacterized protein</fullName>
    </submittedName>
</protein>